<accession>A0A3N0VKP4</accession>
<reference evidence="1 2" key="1">
    <citation type="submission" date="2018-10" db="EMBL/GenBank/DDBJ databases">
        <authorList>
            <person name="Chen W.-M."/>
        </authorList>
    </citation>
    <scope>NUCLEOTIDE SEQUENCE [LARGE SCALE GENOMIC DNA]</scope>
    <source>
        <strain evidence="1 2">THS-13</strain>
    </source>
</reference>
<dbReference type="AlphaFoldDB" id="A0A3N0VKP4"/>
<gene>
    <name evidence="1" type="ORF">ED208_02110</name>
</gene>
<evidence type="ECO:0000313" key="2">
    <source>
        <dbReference type="Proteomes" id="UP000282106"/>
    </source>
</evidence>
<comment type="caution">
    <text evidence="1">The sequence shown here is derived from an EMBL/GenBank/DDBJ whole genome shotgun (WGS) entry which is preliminary data.</text>
</comment>
<organism evidence="1 2">
    <name type="scientific">Stagnimonas aquatica</name>
    <dbReference type="NCBI Taxonomy" id="2689987"/>
    <lineage>
        <taxon>Bacteria</taxon>
        <taxon>Pseudomonadati</taxon>
        <taxon>Pseudomonadota</taxon>
        <taxon>Gammaproteobacteria</taxon>
        <taxon>Nevskiales</taxon>
        <taxon>Nevskiaceae</taxon>
        <taxon>Stagnimonas</taxon>
    </lineage>
</organism>
<dbReference type="InParanoid" id="A0A3N0VKP4"/>
<dbReference type="EMBL" id="RJVO01000001">
    <property type="protein sequence ID" value="ROH93339.1"/>
    <property type="molecule type" value="Genomic_DNA"/>
</dbReference>
<protein>
    <submittedName>
        <fullName evidence="1">Uncharacterized protein</fullName>
    </submittedName>
</protein>
<proteinExistence type="predicted"/>
<name>A0A3N0VKP4_9GAMM</name>
<keyword evidence="2" id="KW-1185">Reference proteome</keyword>
<dbReference type="Proteomes" id="UP000282106">
    <property type="component" value="Unassembled WGS sequence"/>
</dbReference>
<evidence type="ECO:0000313" key="1">
    <source>
        <dbReference type="EMBL" id="ROH93339.1"/>
    </source>
</evidence>
<sequence length="197" mass="21728">MMHSSPANYCFELSLTARQIGLLEELRAGGDLHLFVSLHALTSESDVTYSCSDSLIFTVPQSNWIKQLNDSKFTDVLLVEVPIGSLTPAHLVTFLQKARNQIATADYRGAIATCRAAMELLAEGEQKEDQQAVSGFKENPRGMSSENRLRLIRHAARHYTHLANHADSESLKASYTLRDAVLLLTLATAFSAHQLDA</sequence>